<name>A0A510PFN8_MICAE</name>
<reference evidence="1 2" key="1">
    <citation type="journal article" date="2019" name="Appl. Environ. Microbiol.">
        <title>Co-occurrence of broad and narrow host-range viruses infecting the toxic bloom-forming cyanobacterium Microcystis aeruginosa.</title>
        <authorList>
            <person name="Morimoto D."/>
            <person name="Tominaga K."/>
            <person name="Nishimura Y."/>
            <person name="Yoshida N."/>
            <person name="Kimura S."/>
            <person name="Sako Y."/>
            <person name="Yoshida T."/>
        </authorList>
    </citation>
    <scope>NUCLEOTIDE SEQUENCE [LARGE SCALE GENOMIC DNA]</scope>
    <source>
        <strain evidence="1 2">11-30S32</strain>
    </source>
</reference>
<protein>
    <recommendedName>
        <fullName evidence="3">EF-hand domain-containing protein</fullName>
    </recommendedName>
</protein>
<dbReference type="PROSITE" id="PS00018">
    <property type="entry name" value="EF_HAND_1"/>
    <property type="match status" value="1"/>
</dbReference>
<dbReference type="InterPro" id="IPR018247">
    <property type="entry name" value="EF_Hand_1_Ca_BS"/>
</dbReference>
<evidence type="ECO:0000313" key="1">
    <source>
        <dbReference type="EMBL" id="GCA92560.1"/>
    </source>
</evidence>
<sequence>MNAKCVSYPKVSFGLGFKNITKECSELKSATPDFNGDGVINFQDLALFNKALNFPIDKENN</sequence>
<gene>
    <name evidence="1" type="ORF">MAE30S32_12120</name>
</gene>
<dbReference type="EMBL" id="BHVU01000049">
    <property type="protein sequence ID" value="GCA92560.1"/>
    <property type="molecule type" value="Genomic_DNA"/>
</dbReference>
<accession>A0A510PFN8</accession>
<dbReference type="AlphaFoldDB" id="A0A510PFN8"/>
<proteinExistence type="predicted"/>
<comment type="caution">
    <text evidence="1">The sequence shown here is derived from an EMBL/GenBank/DDBJ whole genome shotgun (WGS) entry which is preliminary data.</text>
</comment>
<organism evidence="1 2">
    <name type="scientific">Microcystis aeruginosa 11-30S32</name>
    <dbReference type="NCBI Taxonomy" id="2358142"/>
    <lineage>
        <taxon>Bacteria</taxon>
        <taxon>Bacillati</taxon>
        <taxon>Cyanobacteriota</taxon>
        <taxon>Cyanophyceae</taxon>
        <taxon>Oscillatoriophycideae</taxon>
        <taxon>Chroococcales</taxon>
        <taxon>Microcystaceae</taxon>
        <taxon>Microcystis</taxon>
    </lineage>
</organism>
<evidence type="ECO:0008006" key="3">
    <source>
        <dbReference type="Google" id="ProtNLM"/>
    </source>
</evidence>
<dbReference type="RefSeq" id="WP_186814302.1">
    <property type="nucleotide sequence ID" value="NZ_BHVU01000049.1"/>
</dbReference>
<evidence type="ECO:0000313" key="2">
    <source>
        <dbReference type="Proteomes" id="UP000321223"/>
    </source>
</evidence>
<dbReference type="Proteomes" id="UP000321223">
    <property type="component" value="Unassembled WGS sequence"/>
</dbReference>